<dbReference type="Gene3D" id="2.60.450.10">
    <property type="entry name" value="Lipopolysaccharide (LPS) transport protein A like domain"/>
    <property type="match status" value="1"/>
</dbReference>
<evidence type="ECO:0000256" key="1">
    <source>
        <dbReference type="SAM" id="MobiDB-lite"/>
    </source>
</evidence>
<accession>A0ABX0QEM5</accession>
<keyword evidence="5" id="KW-1185">Reference proteome</keyword>
<dbReference type="InterPro" id="IPR005653">
    <property type="entry name" value="OstA-like_N"/>
</dbReference>
<evidence type="ECO:0000259" key="3">
    <source>
        <dbReference type="Pfam" id="PF13100"/>
    </source>
</evidence>
<gene>
    <name evidence="4" type="ORF">F7231_09735</name>
</gene>
<feature type="chain" id="PRO_5046639174" description="Organic solvent tolerance-like N-terminal domain-containing protein" evidence="2">
    <location>
        <begin position="20"/>
        <end position="264"/>
    </location>
</feature>
<name>A0ABX0QEM5_9BACT</name>
<dbReference type="Pfam" id="PF13100">
    <property type="entry name" value="OstA_2"/>
    <property type="match status" value="1"/>
</dbReference>
<feature type="signal peptide" evidence="2">
    <location>
        <begin position="1"/>
        <end position="19"/>
    </location>
</feature>
<keyword evidence="2" id="KW-0732">Signal</keyword>
<evidence type="ECO:0000313" key="4">
    <source>
        <dbReference type="EMBL" id="NID10452.1"/>
    </source>
</evidence>
<evidence type="ECO:0000313" key="5">
    <source>
        <dbReference type="Proteomes" id="UP000606008"/>
    </source>
</evidence>
<organism evidence="4 5">
    <name type="scientific">Fibrivirga algicola</name>
    <dbReference type="NCBI Taxonomy" id="2950420"/>
    <lineage>
        <taxon>Bacteria</taxon>
        <taxon>Pseudomonadati</taxon>
        <taxon>Bacteroidota</taxon>
        <taxon>Cytophagia</taxon>
        <taxon>Cytophagales</taxon>
        <taxon>Spirosomataceae</taxon>
        <taxon>Fibrivirga</taxon>
    </lineage>
</organism>
<protein>
    <recommendedName>
        <fullName evidence="3">Organic solvent tolerance-like N-terminal domain-containing protein</fullName>
    </recommendedName>
</protein>
<reference evidence="5" key="1">
    <citation type="submission" date="2019-09" db="EMBL/GenBank/DDBJ databases">
        <authorList>
            <person name="Jung D.-H."/>
        </authorList>
    </citation>
    <scope>NUCLEOTIDE SEQUENCE [LARGE SCALE GENOMIC DNA]</scope>
    <source>
        <strain evidence="5">JA-25</strain>
    </source>
</reference>
<dbReference type="Proteomes" id="UP000606008">
    <property type="component" value="Unassembled WGS sequence"/>
</dbReference>
<reference evidence="5" key="2">
    <citation type="submission" date="2023-07" db="EMBL/GenBank/DDBJ databases">
        <authorList>
            <person name="Jung D.-H."/>
        </authorList>
    </citation>
    <scope>NUCLEOTIDE SEQUENCE [LARGE SCALE GENOMIC DNA]</scope>
    <source>
        <strain evidence="5">JA-25</strain>
    </source>
</reference>
<proteinExistence type="predicted"/>
<dbReference type="EMBL" id="WAEL01000003">
    <property type="protein sequence ID" value="NID10452.1"/>
    <property type="molecule type" value="Genomic_DNA"/>
</dbReference>
<evidence type="ECO:0000256" key="2">
    <source>
        <dbReference type="SAM" id="SignalP"/>
    </source>
</evidence>
<feature type="region of interest" description="Disordered" evidence="1">
    <location>
        <begin position="234"/>
        <end position="264"/>
    </location>
</feature>
<sequence>MRNPSIFVALFCLPIAVVAQHQSPLSPRTDQITLDMQPGKQVDISSSPGIRRYKGNVRLRQRGIMLFCDRAVHQLTTNMINAAGHVLLVQNDSLTLKSDSLVYDSASQQVTLIGHVLLQNGRAVLTTTLLDYDLRTGIAHYSGKGRLADGRFIQTSLDGFYDVRTKQLETTRVMKDQHRNLPDHLTTAEAAVAPDVTYRKDERPIKLTMSPQPNYIGTKPESVGTYIRPLPTLKRPIQPVTSVRKQEPDESDLEQLLNRKKRAF</sequence>
<dbReference type="RefSeq" id="WP_085410874.1">
    <property type="nucleotide sequence ID" value="NZ_WAEL01000003.1"/>
</dbReference>
<comment type="caution">
    <text evidence="4">The sequence shown here is derived from an EMBL/GenBank/DDBJ whole genome shotgun (WGS) entry which is preliminary data.</text>
</comment>
<feature type="domain" description="Organic solvent tolerance-like N-terminal" evidence="3">
    <location>
        <begin position="40"/>
        <end position="167"/>
    </location>
</feature>